<accession>A0A557SUN2</accession>
<proteinExistence type="predicted"/>
<gene>
    <name evidence="1" type="ORF">NARC_80039</name>
</gene>
<protein>
    <submittedName>
        <fullName evidence="1">Uncharacterized protein</fullName>
    </submittedName>
</protein>
<organism evidence="1 2">
    <name type="scientific">Candidatus Nitrosocosmicus arcticus</name>
    <dbReference type="NCBI Taxonomy" id="2035267"/>
    <lineage>
        <taxon>Archaea</taxon>
        <taxon>Nitrososphaerota</taxon>
        <taxon>Nitrososphaeria</taxon>
        <taxon>Nitrososphaerales</taxon>
        <taxon>Nitrososphaeraceae</taxon>
        <taxon>Candidatus Nitrosocosmicus</taxon>
    </lineage>
</organism>
<dbReference type="EMBL" id="VOAH01000008">
    <property type="protein sequence ID" value="TVP40313.1"/>
    <property type="molecule type" value="Genomic_DNA"/>
</dbReference>
<name>A0A557SUN2_9ARCH</name>
<sequence length="50" mass="6168">MIYYKRKFLEIRKSINIIYNSTMFRCPDSFFMVLKINKPDEYKLNPCQKV</sequence>
<keyword evidence="2" id="KW-1185">Reference proteome</keyword>
<dbReference type="AlphaFoldDB" id="A0A557SUN2"/>
<evidence type="ECO:0000313" key="2">
    <source>
        <dbReference type="Proteomes" id="UP000315289"/>
    </source>
</evidence>
<dbReference type="Proteomes" id="UP000315289">
    <property type="component" value="Unassembled WGS sequence"/>
</dbReference>
<evidence type="ECO:0000313" key="1">
    <source>
        <dbReference type="EMBL" id="TVP40313.1"/>
    </source>
</evidence>
<reference evidence="1 2" key="1">
    <citation type="journal article" date="2019" name="Front. Microbiol.">
        <title>Ammonia Oxidation by the Arctic Terrestrial Thaumarchaeote Candidatus Nitrosocosmicus arcticus Is Stimulated by Increasing Temperatures.</title>
        <authorList>
            <person name="Alves R.J.E."/>
            <person name="Kerou M."/>
            <person name="Zappe A."/>
            <person name="Bittner R."/>
            <person name="Abby S.S."/>
            <person name="Schmidt H.A."/>
            <person name="Pfeifer K."/>
            <person name="Schleper C."/>
        </authorList>
    </citation>
    <scope>NUCLEOTIDE SEQUENCE [LARGE SCALE GENOMIC DNA]</scope>
    <source>
        <strain evidence="1 2">Kfb</strain>
    </source>
</reference>
<comment type="caution">
    <text evidence="1">The sequence shown here is derived from an EMBL/GenBank/DDBJ whole genome shotgun (WGS) entry which is preliminary data.</text>
</comment>